<dbReference type="Proteomes" id="UP000003704">
    <property type="component" value="Unassembled WGS sequence"/>
</dbReference>
<feature type="domain" description="Hda lid" evidence="2">
    <location>
        <begin position="164"/>
        <end position="228"/>
    </location>
</feature>
<dbReference type="Pfam" id="PF22688">
    <property type="entry name" value="Hda_lid"/>
    <property type="match status" value="1"/>
</dbReference>
<organism evidence="3 4">
    <name type="scientific">Hydrocarboniphaga effusa AP103</name>
    <dbReference type="NCBI Taxonomy" id="1172194"/>
    <lineage>
        <taxon>Bacteria</taxon>
        <taxon>Pseudomonadati</taxon>
        <taxon>Pseudomonadota</taxon>
        <taxon>Gammaproteobacteria</taxon>
        <taxon>Nevskiales</taxon>
        <taxon>Nevskiaceae</taxon>
        <taxon>Hydrocarboniphaga</taxon>
    </lineage>
</organism>
<dbReference type="InterPro" id="IPR055199">
    <property type="entry name" value="Hda_lid"/>
</dbReference>
<comment type="caution">
    <text evidence="3">The sequence shown here is derived from an EMBL/GenBank/DDBJ whole genome shotgun (WGS) entry which is preliminary data.</text>
</comment>
<dbReference type="Pfam" id="PF00308">
    <property type="entry name" value="Bac_DnaA"/>
    <property type="match status" value="1"/>
</dbReference>
<dbReference type="STRING" id="1172194.WQQ_33950"/>
<gene>
    <name evidence="3" type="ORF">WQQ_33950</name>
</gene>
<protein>
    <submittedName>
        <fullName evidence="3">Uncharacterized protein</fullName>
    </submittedName>
</protein>
<evidence type="ECO:0000259" key="2">
    <source>
        <dbReference type="Pfam" id="PF22688"/>
    </source>
</evidence>
<dbReference type="SUPFAM" id="SSF52540">
    <property type="entry name" value="P-loop containing nucleoside triphosphate hydrolases"/>
    <property type="match status" value="1"/>
</dbReference>
<accession>I8T7S9</accession>
<evidence type="ECO:0000259" key="1">
    <source>
        <dbReference type="Pfam" id="PF00308"/>
    </source>
</evidence>
<dbReference type="PANTHER" id="PTHR30050:SF5">
    <property type="entry name" value="DNAA REGULATORY INACTIVATOR HDA"/>
    <property type="match status" value="1"/>
</dbReference>
<dbReference type="InterPro" id="IPR013317">
    <property type="entry name" value="DnaA_dom"/>
</dbReference>
<dbReference type="OrthoDB" id="9784878at2"/>
<evidence type="ECO:0000313" key="3">
    <source>
        <dbReference type="EMBL" id="EIT69813.1"/>
    </source>
</evidence>
<dbReference type="InterPro" id="IPR017788">
    <property type="entry name" value="Hda"/>
</dbReference>
<dbReference type="PANTHER" id="PTHR30050">
    <property type="entry name" value="CHROMOSOMAL REPLICATION INITIATOR PROTEIN DNAA"/>
    <property type="match status" value="1"/>
</dbReference>
<reference evidence="3 4" key="1">
    <citation type="journal article" date="2012" name="J. Bacteriol.">
        <title>Genome Sequence of n-Alkane-Degrading Hydrocarboniphaga effusa Strain AP103T (ATCC BAA-332T).</title>
        <authorList>
            <person name="Chang H.K."/>
            <person name="Zylstra G.J."/>
            <person name="Chae J.C."/>
        </authorList>
    </citation>
    <scope>NUCLEOTIDE SEQUENCE [LARGE SCALE GENOMIC DNA]</scope>
    <source>
        <strain evidence="3 4">AP103</strain>
    </source>
</reference>
<evidence type="ECO:0000313" key="4">
    <source>
        <dbReference type="Proteomes" id="UP000003704"/>
    </source>
</evidence>
<dbReference type="AlphaFoldDB" id="I8T7S9"/>
<dbReference type="RefSeq" id="WP_007186334.1">
    <property type="nucleotide sequence ID" value="NZ_AKGD01000002.1"/>
</dbReference>
<keyword evidence="4" id="KW-1185">Reference proteome</keyword>
<proteinExistence type="predicted"/>
<name>I8T7S9_9GAMM</name>
<feature type="domain" description="Chromosomal replication initiator protein DnaA ATPAse" evidence="1">
    <location>
        <begin position="14"/>
        <end position="156"/>
    </location>
</feature>
<dbReference type="NCBIfam" id="TIGR03420">
    <property type="entry name" value="DnaA_homol_Hda"/>
    <property type="match status" value="1"/>
</dbReference>
<dbReference type="GO" id="GO:0006270">
    <property type="term" value="P:DNA replication initiation"/>
    <property type="evidence" value="ECO:0007669"/>
    <property type="project" value="TreeGrafter"/>
</dbReference>
<dbReference type="Gene3D" id="1.10.8.60">
    <property type="match status" value="1"/>
</dbReference>
<sequence length="229" mass="25503">MKGEQLALSVQLRSTASFDTYFAGPNEAALAALRELHDSPIGGIYLFGPDGVGKSHLLLATARHFQQQGLRVAYLPLANFAERPIELLDGADEADLLALDDLDIVSADRDWAYALIRRFDKLRANQRRWLVSASHATDRLDCAIPDLRTRLHQSARFGLRALDDADRSRWLRENALARGLELPDEAARWLIHHLPRDAASLIAALDTLDHASLSAKRRLTLPFVQKTLG</sequence>
<dbReference type="InterPro" id="IPR027417">
    <property type="entry name" value="P-loop_NTPase"/>
</dbReference>
<dbReference type="GO" id="GO:0032297">
    <property type="term" value="P:negative regulation of DNA-templated DNA replication initiation"/>
    <property type="evidence" value="ECO:0007669"/>
    <property type="project" value="InterPro"/>
</dbReference>
<dbReference type="Gene3D" id="3.40.50.300">
    <property type="entry name" value="P-loop containing nucleotide triphosphate hydrolases"/>
    <property type="match status" value="1"/>
</dbReference>
<dbReference type="EMBL" id="AKGD01000002">
    <property type="protein sequence ID" value="EIT69813.1"/>
    <property type="molecule type" value="Genomic_DNA"/>
</dbReference>